<comment type="subcellular location">
    <subcellularLocation>
        <location evidence="1 5">Cytoplasm</location>
    </subcellularLocation>
</comment>
<dbReference type="Proteomes" id="UP000650511">
    <property type="component" value="Unassembled WGS sequence"/>
</dbReference>
<sequence length="186" mass="21037">MSLDDIALDAEYRMDQAVDKVGQDFGSIRTGRANPQLLNRIQVDYYGAPTPLQQLANFSVPEPRILVVNPFDKGSVNQIEKAIRESDLGLNPSSDGGTIRCVFPELTEERRKDFIRMAKQAAEDGKVAVRNVRRNARDQMQKLEDSGEVGQDEHDRYAKQLEELTAQHVAKIDKLLEQKEKDLLEV</sequence>
<dbReference type="InterPro" id="IPR023584">
    <property type="entry name" value="Ribosome_recyc_fac_dom"/>
</dbReference>
<dbReference type="InterPro" id="IPR036191">
    <property type="entry name" value="RRF_sf"/>
</dbReference>
<comment type="caution">
    <text evidence="8">The sequence shown here is derived from an EMBL/GenBank/DDBJ whole genome shotgun (WGS) entry which is preliminary data.</text>
</comment>
<dbReference type="FunFam" id="3.30.1360.40:FF:000001">
    <property type="entry name" value="Ribosome-recycling factor"/>
    <property type="match status" value="1"/>
</dbReference>
<dbReference type="EMBL" id="BMHA01000006">
    <property type="protein sequence ID" value="GGI06508.1"/>
    <property type="molecule type" value="Genomic_DNA"/>
</dbReference>
<dbReference type="Gene3D" id="3.30.1360.40">
    <property type="match status" value="1"/>
</dbReference>
<evidence type="ECO:0000256" key="1">
    <source>
        <dbReference type="ARBA" id="ARBA00004496"/>
    </source>
</evidence>
<dbReference type="NCBIfam" id="TIGR00496">
    <property type="entry name" value="frr"/>
    <property type="match status" value="1"/>
</dbReference>
<evidence type="ECO:0000259" key="7">
    <source>
        <dbReference type="Pfam" id="PF01765"/>
    </source>
</evidence>
<evidence type="ECO:0000313" key="8">
    <source>
        <dbReference type="EMBL" id="GGI06508.1"/>
    </source>
</evidence>
<dbReference type="InterPro" id="IPR002661">
    <property type="entry name" value="Ribosome_recyc_fac"/>
</dbReference>
<keyword evidence="4 5" id="KW-0648">Protein biosynthesis</keyword>
<comment type="function">
    <text evidence="5">Responsible for the release of ribosomes from messenger RNA at the termination of protein biosynthesis. May increase the efficiency of translation by recycling ribosomes from one round of translation to another.</text>
</comment>
<accession>A0A8J3A860</accession>
<evidence type="ECO:0000256" key="3">
    <source>
        <dbReference type="ARBA" id="ARBA00022490"/>
    </source>
</evidence>
<reference evidence="8" key="1">
    <citation type="journal article" date="2014" name="Int. J. Syst. Evol. Microbiol.">
        <title>Complete genome sequence of Corynebacterium casei LMG S-19264T (=DSM 44701T), isolated from a smear-ripened cheese.</title>
        <authorList>
            <consortium name="US DOE Joint Genome Institute (JGI-PGF)"/>
            <person name="Walter F."/>
            <person name="Albersmeier A."/>
            <person name="Kalinowski J."/>
            <person name="Ruckert C."/>
        </authorList>
    </citation>
    <scope>NUCLEOTIDE SEQUENCE</scope>
    <source>
        <strain evidence="8">CGMCC 1.14988</strain>
    </source>
</reference>
<dbReference type="PANTHER" id="PTHR20982">
    <property type="entry name" value="RIBOSOME RECYCLING FACTOR"/>
    <property type="match status" value="1"/>
</dbReference>
<keyword evidence="9" id="KW-1185">Reference proteome</keyword>
<keyword evidence="3 5" id="KW-0963">Cytoplasm</keyword>
<dbReference type="Pfam" id="PF01765">
    <property type="entry name" value="RRF"/>
    <property type="match status" value="1"/>
</dbReference>
<dbReference type="GO" id="GO:0043023">
    <property type="term" value="F:ribosomal large subunit binding"/>
    <property type="evidence" value="ECO:0007669"/>
    <property type="project" value="TreeGrafter"/>
</dbReference>
<dbReference type="FunFam" id="1.10.132.20:FF:000001">
    <property type="entry name" value="Ribosome-recycling factor"/>
    <property type="match status" value="1"/>
</dbReference>
<dbReference type="GO" id="GO:0005737">
    <property type="term" value="C:cytoplasm"/>
    <property type="evidence" value="ECO:0007669"/>
    <property type="project" value="UniProtKB-SubCell"/>
</dbReference>
<dbReference type="GO" id="GO:0006415">
    <property type="term" value="P:translational termination"/>
    <property type="evidence" value="ECO:0007669"/>
    <property type="project" value="UniProtKB-UniRule"/>
</dbReference>
<gene>
    <name evidence="5 8" type="primary">frr</name>
    <name evidence="8" type="ORF">GCM10011354_19440</name>
</gene>
<evidence type="ECO:0000256" key="2">
    <source>
        <dbReference type="ARBA" id="ARBA00005912"/>
    </source>
</evidence>
<evidence type="ECO:0000256" key="4">
    <source>
        <dbReference type="ARBA" id="ARBA00022917"/>
    </source>
</evidence>
<reference evidence="8" key="2">
    <citation type="submission" date="2020-09" db="EMBL/GenBank/DDBJ databases">
        <authorList>
            <person name="Sun Q."/>
            <person name="Zhou Y."/>
        </authorList>
    </citation>
    <scope>NUCLEOTIDE SEQUENCE</scope>
    <source>
        <strain evidence="8">CGMCC 1.14988</strain>
    </source>
</reference>
<dbReference type="SUPFAM" id="SSF55194">
    <property type="entry name" value="Ribosome recycling factor, RRF"/>
    <property type="match status" value="1"/>
</dbReference>
<feature type="coiled-coil region" evidence="6">
    <location>
        <begin position="126"/>
        <end position="178"/>
    </location>
</feature>
<protein>
    <recommendedName>
        <fullName evidence="5">Ribosome-recycling factor</fullName>
        <shortName evidence="5">RRF</shortName>
    </recommendedName>
    <alternativeName>
        <fullName evidence="5">Ribosome-releasing factor</fullName>
    </alternativeName>
</protein>
<evidence type="ECO:0000256" key="6">
    <source>
        <dbReference type="SAM" id="Coils"/>
    </source>
</evidence>
<dbReference type="PANTHER" id="PTHR20982:SF3">
    <property type="entry name" value="MITOCHONDRIAL RIBOSOME RECYCLING FACTOR PSEUDO 1"/>
    <property type="match status" value="1"/>
</dbReference>
<dbReference type="CDD" id="cd00520">
    <property type="entry name" value="RRF"/>
    <property type="match status" value="1"/>
</dbReference>
<dbReference type="Gene3D" id="1.10.132.20">
    <property type="entry name" value="Ribosome-recycling factor"/>
    <property type="match status" value="1"/>
</dbReference>
<organism evidence="8 9">
    <name type="scientific">Egicoccus halophilus</name>
    <dbReference type="NCBI Taxonomy" id="1670830"/>
    <lineage>
        <taxon>Bacteria</taxon>
        <taxon>Bacillati</taxon>
        <taxon>Actinomycetota</taxon>
        <taxon>Nitriliruptoria</taxon>
        <taxon>Egicoccales</taxon>
        <taxon>Egicoccaceae</taxon>
        <taxon>Egicoccus</taxon>
    </lineage>
</organism>
<evidence type="ECO:0000313" key="9">
    <source>
        <dbReference type="Proteomes" id="UP000650511"/>
    </source>
</evidence>
<dbReference type="HAMAP" id="MF_00040">
    <property type="entry name" value="RRF"/>
    <property type="match status" value="1"/>
</dbReference>
<feature type="domain" description="Ribosome recycling factor" evidence="7">
    <location>
        <begin position="23"/>
        <end position="184"/>
    </location>
</feature>
<proteinExistence type="inferred from homology"/>
<dbReference type="AlphaFoldDB" id="A0A8J3A860"/>
<comment type="similarity">
    <text evidence="2 5">Belongs to the RRF family.</text>
</comment>
<name>A0A8J3A860_9ACTN</name>
<dbReference type="OrthoDB" id="9804006at2"/>
<dbReference type="RefSeq" id="WP_130650506.1">
    <property type="nucleotide sequence ID" value="NZ_BMHA01000006.1"/>
</dbReference>
<keyword evidence="6" id="KW-0175">Coiled coil</keyword>
<evidence type="ECO:0000256" key="5">
    <source>
        <dbReference type="HAMAP-Rule" id="MF_00040"/>
    </source>
</evidence>